<dbReference type="Gene3D" id="1.20.1720.10">
    <property type="entry name" value="Multidrug resistance protein D"/>
    <property type="match status" value="1"/>
</dbReference>
<feature type="transmembrane region" description="Helical" evidence="16">
    <location>
        <begin position="144"/>
        <end position="161"/>
    </location>
</feature>
<dbReference type="PANTHER" id="PTHR11361:SF148">
    <property type="entry name" value="DNA MISMATCH REPAIR PROTEIN MSH6"/>
    <property type="match status" value="1"/>
</dbReference>
<dbReference type="InterPro" id="IPR027417">
    <property type="entry name" value="P-loop_NTPase"/>
</dbReference>
<keyword evidence="4 16" id="KW-0812">Transmembrane</keyword>
<evidence type="ECO:0000256" key="4">
    <source>
        <dbReference type="ARBA" id="ARBA00022692"/>
    </source>
</evidence>
<dbReference type="Pfam" id="PF05192">
    <property type="entry name" value="MutS_III"/>
    <property type="match status" value="1"/>
</dbReference>
<protein>
    <recommendedName>
        <fullName evidence="13">DNA mismatch repair protein MSH6</fullName>
    </recommendedName>
    <alternativeName>
        <fullName evidence="14">DNA mismatch repair protein Msh6</fullName>
    </alternativeName>
</protein>
<dbReference type="GO" id="GO:0016887">
    <property type="term" value="F:ATP hydrolysis activity"/>
    <property type="evidence" value="ECO:0007669"/>
    <property type="project" value="UniProtKB-ARBA"/>
</dbReference>
<feature type="transmembrane region" description="Helical" evidence="16">
    <location>
        <begin position="345"/>
        <end position="369"/>
    </location>
</feature>
<dbReference type="Gene3D" id="3.40.50.300">
    <property type="entry name" value="P-loop containing nucleotide triphosphate hydrolases"/>
    <property type="match status" value="2"/>
</dbReference>
<dbReference type="InterPro" id="IPR011701">
    <property type="entry name" value="MFS"/>
</dbReference>
<keyword evidence="10 16" id="KW-0472">Membrane</keyword>
<dbReference type="EMBL" id="QKRW01000001">
    <property type="protein sequence ID" value="RAL68300.1"/>
    <property type="molecule type" value="Genomic_DNA"/>
</dbReference>
<keyword evidence="12" id="KW-0539">Nucleus</keyword>
<dbReference type="InterPro" id="IPR016151">
    <property type="entry name" value="DNA_mismatch_repair_MutS_N"/>
</dbReference>
<evidence type="ECO:0000256" key="12">
    <source>
        <dbReference type="ARBA" id="ARBA00023242"/>
    </source>
</evidence>
<dbReference type="Pfam" id="PF05188">
    <property type="entry name" value="MutS_II"/>
    <property type="match status" value="1"/>
</dbReference>
<dbReference type="GO" id="GO:0032301">
    <property type="term" value="C:MutSalpha complex"/>
    <property type="evidence" value="ECO:0007669"/>
    <property type="project" value="TreeGrafter"/>
</dbReference>
<evidence type="ECO:0000256" key="7">
    <source>
        <dbReference type="ARBA" id="ARBA00022840"/>
    </source>
</evidence>
<evidence type="ECO:0000259" key="17">
    <source>
        <dbReference type="PROSITE" id="PS50850"/>
    </source>
</evidence>
<dbReference type="GO" id="GO:0140664">
    <property type="term" value="F:ATP-dependent DNA damage sensor activity"/>
    <property type="evidence" value="ECO:0007669"/>
    <property type="project" value="InterPro"/>
</dbReference>
<evidence type="ECO:0000256" key="3">
    <source>
        <dbReference type="ARBA" id="ARBA00006271"/>
    </source>
</evidence>
<keyword evidence="6" id="KW-0227">DNA damage</keyword>
<dbReference type="InterPro" id="IPR007695">
    <property type="entry name" value="DNA_mismatch_repair_MutS-lik_N"/>
</dbReference>
<dbReference type="SUPFAM" id="SSF53150">
    <property type="entry name" value="DNA repair protein MutS, domain II"/>
    <property type="match status" value="1"/>
</dbReference>
<keyword evidence="5" id="KW-0547">Nucleotide-binding</keyword>
<dbReference type="SUPFAM" id="SSF52540">
    <property type="entry name" value="P-loop containing nucleoside triphosphate hydrolases"/>
    <property type="match status" value="1"/>
</dbReference>
<dbReference type="InterPro" id="IPR020846">
    <property type="entry name" value="MFS_dom"/>
</dbReference>
<accession>A0A395J773</accession>
<dbReference type="Pfam" id="PF00488">
    <property type="entry name" value="MutS_V"/>
    <property type="match status" value="2"/>
</dbReference>
<dbReference type="Gene3D" id="1.20.1250.20">
    <property type="entry name" value="MFS general substrate transporter like domains"/>
    <property type="match status" value="1"/>
</dbReference>
<name>A0A395J773_9HELO</name>
<comment type="caution">
    <text evidence="18">The sequence shown here is derived from an EMBL/GenBank/DDBJ whole genome shotgun (WGS) entry which is preliminary data.</text>
</comment>
<evidence type="ECO:0000256" key="6">
    <source>
        <dbReference type="ARBA" id="ARBA00022763"/>
    </source>
</evidence>
<feature type="compositionally biased region" description="Basic residues" evidence="15">
    <location>
        <begin position="759"/>
        <end position="775"/>
    </location>
</feature>
<proteinExistence type="inferred from homology"/>
<feature type="region of interest" description="Disordered" evidence="15">
    <location>
        <begin position="556"/>
        <end position="577"/>
    </location>
</feature>
<feature type="compositionally biased region" description="Polar residues" evidence="15">
    <location>
        <begin position="639"/>
        <end position="649"/>
    </location>
</feature>
<dbReference type="GO" id="GO:0005524">
    <property type="term" value="F:ATP binding"/>
    <property type="evidence" value="ECO:0007669"/>
    <property type="project" value="UniProtKB-KW"/>
</dbReference>
<feature type="transmembrane region" description="Helical" evidence="16">
    <location>
        <begin position="302"/>
        <end position="324"/>
    </location>
</feature>
<dbReference type="Pfam" id="PF01624">
    <property type="entry name" value="MutS_I"/>
    <property type="match status" value="1"/>
</dbReference>
<evidence type="ECO:0000256" key="1">
    <source>
        <dbReference type="ARBA" id="ARBA00004123"/>
    </source>
</evidence>
<dbReference type="FunFam" id="3.40.1170.10:FF:000002">
    <property type="entry name" value="DNA mismatch repair protein"/>
    <property type="match status" value="1"/>
</dbReference>
<dbReference type="Gene3D" id="3.40.1170.10">
    <property type="entry name" value="DNA repair protein MutS, domain I"/>
    <property type="match status" value="1"/>
</dbReference>
<dbReference type="Proteomes" id="UP000249056">
    <property type="component" value="Unassembled WGS sequence"/>
</dbReference>
<dbReference type="PANTHER" id="PTHR11361">
    <property type="entry name" value="DNA MISMATCH REPAIR PROTEIN MUTS FAMILY MEMBER"/>
    <property type="match status" value="1"/>
</dbReference>
<evidence type="ECO:0000313" key="18">
    <source>
        <dbReference type="EMBL" id="RAL68300.1"/>
    </source>
</evidence>
<feature type="domain" description="Major facilitator superfamily (MFS) profile" evidence="17">
    <location>
        <begin position="79"/>
        <end position="553"/>
    </location>
</feature>
<dbReference type="OrthoDB" id="10252754at2759"/>
<feature type="transmembrane region" description="Helical" evidence="16">
    <location>
        <begin position="381"/>
        <end position="403"/>
    </location>
</feature>
<dbReference type="InterPro" id="IPR036187">
    <property type="entry name" value="DNA_mismatch_repair_MutS_sf"/>
</dbReference>
<dbReference type="InterPro" id="IPR036678">
    <property type="entry name" value="MutS_con_dom_sf"/>
</dbReference>
<evidence type="ECO:0000256" key="16">
    <source>
        <dbReference type="SAM" id="Phobius"/>
    </source>
</evidence>
<dbReference type="Pfam" id="PF05190">
    <property type="entry name" value="MutS_IV"/>
    <property type="match status" value="1"/>
</dbReference>
<dbReference type="SMART" id="SM00533">
    <property type="entry name" value="MUTSd"/>
    <property type="match status" value="1"/>
</dbReference>
<evidence type="ECO:0000256" key="15">
    <source>
        <dbReference type="SAM" id="MobiDB-lite"/>
    </source>
</evidence>
<keyword evidence="11" id="KW-0234">DNA repair</keyword>
<keyword evidence="19" id="KW-1185">Reference proteome</keyword>
<comment type="subcellular location">
    <subcellularLocation>
        <location evidence="2">Membrane</location>
        <topology evidence="2">Multi-pass membrane protein</topology>
    </subcellularLocation>
    <subcellularLocation>
        <location evidence="1">Nucleus</location>
    </subcellularLocation>
</comment>
<evidence type="ECO:0000256" key="5">
    <source>
        <dbReference type="ARBA" id="ARBA00022741"/>
    </source>
</evidence>
<feature type="transmembrane region" description="Helical" evidence="16">
    <location>
        <begin position="230"/>
        <end position="253"/>
    </location>
</feature>
<feature type="compositionally biased region" description="Low complexity" evidence="15">
    <location>
        <begin position="612"/>
        <end position="628"/>
    </location>
</feature>
<evidence type="ECO:0000256" key="13">
    <source>
        <dbReference type="ARBA" id="ARBA00073548"/>
    </source>
</evidence>
<evidence type="ECO:0000256" key="11">
    <source>
        <dbReference type="ARBA" id="ARBA00023204"/>
    </source>
</evidence>
<feature type="compositionally biased region" description="Low complexity" evidence="15">
    <location>
        <begin position="589"/>
        <end position="602"/>
    </location>
</feature>
<dbReference type="PROSITE" id="PS00216">
    <property type="entry name" value="SUGAR_TRANSPORT_1"/>
    <property type="match status" value="1"/>
</dbReference>
<dbReference type="InterPro" id="IPR007861">
    <property type="entry name" value="DNA_mismatch_repair_MutS_clamp"/>
</dbReference>
<feature type="compositionally biased region" description="Basic and acidic residues" evidence="15">
    <location>
        <begin position="1"/>
        <end position="19"/>
    </location>
</feature>
<reference evidence="18 19" key="1">
    <citation type="submission" date="2018-06" db="EMBL/GenBank/DDBJ databases">
        <title>Genome Sequence of the Brown Rot Fungal Pathogen Monilinia fructigena.</title>
        <authorList>
            <person name="Landi L."/>
            <person name="De Miccolis Angelini R.M."/>
            <person name="Pollastro S."/>
            <person name="Abate D."/>
            <person name="Faretra F."/>
            <person name="Romanazzi G."/>
        </authorList>
    </citation>
    <scope>NUCLEOTIDE SEQUENCE [LARGE SCALE GENOMIC DNA]</scope>
    <source>
        <strain evidence="18 19">Mfrg269</strain>
    </source>
</reference>
<feature type="transmembrane region" description="Helical" evidence="16">
    <location>
        <begin position="475"/>
        <end position="496"/>
    </location>
</feature>
<dbReference type="CDD" id="cd17502">
    <property type="entry name" value="MFS_Azr1_MDR_like"/>
    <property type="match status" value="1"/>
</dbReference>
<feature type="transmembrane region" description="Helical" evidence="16">
    <location>
        <begin position="410"/>
        <end position="430"/>
    </location>
</feature>
<feature type="region of interest" description="Disordered" evidence="15">
    <location>
        <begin position="589"/>
        <end position="839"/>
    </location>
</feature>
<evidence type="ECO:0000256" key="14">
    <source>
        <dbReference type="ARBA" id="ARBA00073775"/>
    </source>
</evidence>
<dbReference type="GO" id="GO:0016020">
    <property type="term" value="C:membrane"/>
    <property type="evidence" value="ECO:0007669"/>
    <property type="project" value="UniProtKB-SubCell"/>
</dbReference>
<evidence type="ECO:0000256" key="9">
    <source>
        <dbReference type="ARBA" id="ARBA00023125"/>
    </source>
</evidence>
<feature type="region of interest" description="Disordered" evidence="15">
    <location>
        <begin position="1"/>
        <end position="23"/>
    </location>
</feature>
<dbReference type="FunFam" id="1.10.1420.10:FF:000019">
    <property type="entry name" value="DNA mismatch repair protein"/>
    <property type="match status" value="1"/>
</dbReference>
<dbReference type="PROSITE" id="PS50850">
    <property type="entry name" value="MFS"/>
    <property type="match status" value="1"/>
</dbReference>
<dbReference type="FunFam" id="3.30.420.110:FF:000006">
    <property type="entry name" value="DNA mismatch repair protein"/>
    <property type="match status" value="1"/>
</dbReference>
<dbReference type="Gene3D" id="3.30.420.110">
    <property type="entry name" value="MutS, connector domain"/>
    <property type="match status" value="1"/>
</dbReference>
<dbReference type="SUPFAM" id="SSF48334">
    <property type="entry name" value="DNA repair protein MutS, domain III"/>
    <property type="match status" value="1"/>
</dbReference>
<comment type="similarity">
    <text evidence="3">Belongs to the DNA mismatch repair MutS family.</text>
</comment>
<dbReference type="SUPFAM" id="SSF103473">
    <property type="entry name" value="MFS general substrate transporter"/>
    <property type="match status" value="1"/>
</dbReference>
<evidence type="ECO:0000256" key="2">
    <source>
        <dbReference type="ARBA" id="ARBA00004141"/>
    </source>
</evidence>
<dbReference type="InterPro" id="IPR036259">
    <property type="entry name" value="MFS_trans_sf"/>
</dbReference>
<organism evidence="18 19">
    <name type="scientific">Monilinia fructigena</name>
    <dbReference type="NCBI Taxonomy" id="38457"/>
    <lineage>
        <taxon>Eukaryota</taxon>
        <taxon>Fungi</taxon>
        <taxon>Dikarya</taxon>
        <taxon>Ascomycota</taxon>
        <taxon>Pezizomycotina</taxon>
        <taxon>Leotiomycetes</taxon>
        <taxon>Helotiales</taxon>
        <taxon>Sclerotiniaceae</taxon>
        <taxon>Monilinia</taxon>
    </lineage>
</organism>
<keyword evidence="8 16" id="KW-1133">Transmembrane helix</keyword>
<dbReference type="SUPFAM" id="SSF55271">
    <property type="entry name" value="DNA repair protein MutS, domain I"/>
    <property type="match status" value="1"/>
</dbReference>
<dbReference type="InterPro" id="IPR005829">
    <property type="entry name" value="Sugar_transporter_CS"/>
</dbReference>
<feature type="compositionally biased region" description="Acidic residues" evidence="15">
    <location>
        <begin position="734"/>
        <end position="756"/>
    </location>
</feature>
<dbReference type="SMART" id="SM00534">
    <property type="entry name" value="MUTSac"/>
    <property type="match status" value="1"/>
</dbReference>
<evidence type="ECO:0000256" key="8">
    <source>
        <dbReference type="ARBA" id="ARBA00022989"/>
    </source>
</evidence>
<dbReference type="GO" id="GO:0006298">
    <property type="term" value="P:mismatch repair"/>
    <property type="evidence" value="ECO:0007669"/>
    <property type="project" value="InterPro"/>
</dbReference>
<feature type="transmembrane region" description="Helical" evidence="16">
    <location>
        <begin position="442"/>
        <end position="463"/>
    </location>
</feature>
<dbReference type="GO" id="GO:0030983">
    <property type="term" value="F:mismatched DNA binding"/>
    <property type="evidence" value="ECO:0007669"/>
    <property type="project" value="InterPro"/>
</dbReference>
<dbReference type="InterPro" id="IPR045076">
    <property type="entry name" value="MutS"/>
</dbReference>
<keyword evidence="7" id="KW-0067">ATP-binding</keyword>
<feature type="transmembrane region" description="Helical" evidence="16">
    <location>
        <begin position="173"/>
        <end position="193"/>
    </location>
</feature>
<dbReference type="InterPro" id="IPR000432">
    <property type="entry name" value="DNA_mismatch_repair_MutS_C"/>
</dbReference>
<gene>
    <name evidence="18" type="ORF">DID88_007030</name>
</gene>
<dbReference type="InterPro" id="IPR007696">
    <property type="entry name" value="DNA_mismatch_repair_MutS_core"/>
</dbReference>
<evidence type="ECO:0000256" key="10">
    <source>
        <dbReference type="ARBA" id="ARBA00023136"/>
    </source>
</evidence>
<dbReference type="InterPro" id="IPR007860">
    <property type="entry name" value="DNA_mmatch_repair_MutS_con_dom"/>
</dbReference>
<feature type="transmembrane region" description="Helical" evidence="16">
    <location>
        <begin position="76"/>
        <end position="102"/>
    </location>
</feature>
<sequence>MAVDERDTTHRDDSSRASSRDVNSIKSFSETDLLLSPATAASTPNYKSTATFSDVEPAQNDSRVDDATTGKVTKSVAIVISLLLIGVFISNADGTLVIATYGTITSEFQALGDASWLTTSYSLAMCAIQPLTGKISDIYGRKPVLLISYGIFVIGCVFTGLSQTMWQTVMGRIVAGVGGAGMSVMVSVLVVDLVPLIHVAAWRSYVNVVGTVGRSIGGPLGGWLADTIGWRWSFIGQGPLMLFAIALVAYKLPARSLSDEPIHARDGSSKLRRIDFVGAFMLAGTIATFLGALSLGGQELPWSHPTVIGLLLGSIVFGTAFVSYEVKVAVEPIFPPALVAQRDVAAPYAVNALQLGAQIGMMYSVPLYFRVTQGSSNTTAGLHLVPAVFGNTLGGLLAGWLITRTGHYKYLLTLATLSSISAYTILLTTWHSNQLSLASSLAIFPGGFGMGITAACTFIALTVSVQKKEMGMATAGMYLMSSIGMVVGIALCAGVQNNALVKALGELRLDESIVRKVMDDVGSVKDLHGNLKIKCGIVWAGVFVRLNTFNMVKNKENDVTPARPPPSLKKQNSSVGSSKNQASILGFFSKKPAATPTPKTSTDLPAGVLQPNSSANSTKSTAKTNSTVKKPHFKKPVQNRATPVPSSDNIEPDSSQENENGGIPKEVDDTTSSPPAPAKSVAEQIVDIKGLVLASSPSRKAAKKVVSYAESEDDDEDVTPRTTQRRKGKKPMIESDDDEDEDTFIGDLDGADDDEASLPKKRKRPTSKMASRKRSNISPTRLSFDDDDENMEIPEASTAQQWKYDPENIQPMQPKPLSIPRTPNSSGKKFKEKASKTDPDQRYEWLANERDIDRNPPGHPDYDPRTLYIPPMAFNKFTPFEKQYWAIKQKYWNMILFFKKGKFYELYERDAVIGHQQFDLKLTDRVNMSMVGVPEMSLQHWANQFLAKGYKVAVGDQKESALAKEMREREDSTGPSSKGKKADKIILRELSYVLTAGTLVEGSMLQDDSANYLVAIKESVTDDELPIFGISFVDTSTGQFFLTQFTDDVDLTAFETFIAQTHPQELLLEKSCVSTKVLRILKNNTGPTTIWNYLKPEKEFLQADVTRRELDYGGYFTSTDGGKESWPEELEKARDNDLLISSFGALFQYLKFLQLEKPLLTQGNFTWYNPIQKGTTLVLDGQTLINLEIFSNTFDGNSDGTLYTLLDRCTTPFGKRLFRQWVSHPLSDIKRINERLDAVDLLNKDDKLSSSFKSSTSTMPDLERLISRIHAGSCRPEDFVKVLEGFEQIEEKAKQHKILVPERGVEEDFDASQDRIEEIHQELAALLKKYQKKFDSKKIEFKSIGKEIYQLQVPVSIKVPKDWKMTSSAAGFKRYYFPELTSIIRDLQETQETHGQIVKEVASRFYARFDEDYNTWLQAVKVIAQLDCLVSLAAASSALGTPSCRPKFVDLERSVVDFEELRHPCVLPNVADFIPNDVQLGGNSANINLLTGANAAGKSTILRMTCVAVIMAQLGCYVPAKSATLTPIDRIMSRLGANDNIFAAQSTFFVELSETKKDTLRGYPSLPSLEFDSHPEIVNKRMAIEVDNDSRSVLFLYKLENGVAEGSFGMHCASMCGIPKKIVDRAEVAAKEQEYTSRLGESMKRVRGEKGTYLPLGVLSDVAWCLRESGTKEKR</sequence>
<evidence type="ECO:0000313" key="19">
    <source>
        <dbReference type="Proteomes" id="UP000249056"/>
    </source>
</evidence>
<dbReference type="GO" id="GO:0022857">
    <property type="term" value="F:transmembrane transporter activity"/>
    <property type="evidence" value="ECO:0007669"/>
    <property type="project" value="InterPro"/>
</dbReference>
<dbReference type="Pfam" id="PF07690">
    <property type="entry name" value="MFS_1"/>
    <property type="match status" value="1"/>
</dbReference>
<dbReference type="Gene3D" id="1.10.1420.10">
    <property type="match status" value="1"/>
</dbReference>
<keyword evidence="9" id="KW-0238">DNA-binding</keyword>
<feature type="transmembrane region" description="Helical" evidence="16">
    <location>
        <begin position="274"/>
        <end position="296"/>
    </location>
</feature>